<dbReference type="EMBL" id="CAJNNV010025795">
    <property type="protein sequence ID" value="CAE8616107.1"/>
    <property type="molecule type" value="Genomic_DNA"/>
</dbReference>
<dbReference type="PANTHER" id="PTHR43836">
    <property type="entry name" value="CATECHOL O-METHYLTRANSFERASE 1-RELATED"/>
    <property type="match status" value="1"/>
</dbReference>
<organism evidence="2 4">
    <name type="scientific">Polarella glacialis</name>
    <name type="common">Dinoflagellate</name>
    <dbReference type="NCBI Taxonomy" id="89957"/>
    <lineage>
        <taxon>Eukaryota</taxon>
        <taxon>Sar</taxon>
        <taxon>Alveolata</taxon>
        <taxon>Dinophyceae</taxon>
        <taxon>Suessiales</taxon>
        <taxon>Suessiaceae</taxon>
        <taxon>Polarella</taxon>
    </lineage>
</organism>
<gene>
    <name evidence="2" type="ORF">PGLA1383_LOCUS33812</name>
    <name evidence="3" type="ORF">PGLA2088_LOCUS2847</name>
</gene>
<protein>
    <recommendedName>
        <fullName evidence="5">Catechol O-methyltransferase</fullName>
    </recommendedName>
</protein>
<dbReference type="Proteomes" id="UP000626109">
    <property type="component" value="Unassembled WGS sequence"/>
</dbReference>
<evidence type="ECO:0000256" key="1">
    <source>
        <dbReference type="SAM" id="Phobius"/>
    </source>
</evidence>
<dbReference type="EMBL" id="CAJNNW010002411">
    <property type="protein sequence ID" value="CAE8644206.1"/>
    <property type="molecule type" value="Genomic_DNA"/>
</dbReference>
<dbReference type="Proteomes" id="UP000654075">
    <property type="component" value="Unassembled WGS sequence"/>
</dbReference>
<evidence type="ECO:0000313" key="3">
    <source>
        <dbReference type="EMBL" id="CAE8644206.1"/>
    </source>
</evidence>
<dbReference type="SUPFAM" id="SSF53335">
    <property type="entry name" value="S-adenosyl-L-methionine-dependent methyltransferases"/>
    <property type="match status" value="1"/>
</dbReference>
<dbReference type="Gene3D" id="3.40.50.150">
    <property type="entry name" value="Vaccinia Virus protein VP39"/>
    <property type="match status" value="1"/>
</dbReference>
<keyword evidence="1" id="KW-0472">Membrane</keyword>
<keyword evidence="1" id="KW-0812">Transmembrane</keyword>
<dbReference type="InterPro" id="IPR029063">
    <property type="entry name" value="SAM-dependent_MTases_sf"/>
</dbReference>
<evidence type="ECO:0000313" key="4">
    <source>
        <dbReference type="Proteomes" id="UP000654075"/>
    </source>
</evidence>
<dbReference type="GO" id="GO:0008171">
    <property type="term" value="F:O-methyltransferase activity"/>
    <property type="evidence" value="ECO:0007669"/>
    <property type="project" value="TreeGrafter"/>
</dbReference>
<dbReference type="AlphaFoldDB" id="A0A813FV42"/>
<comment type="caution">
    <text evidence="2">The sequence shown here is derived from an EMBL/GenBank/DDBJ whole genome shotgun (WGS) entry which is preliminary data.</text>
</comment>
<keyword evidence="1" id="KW-1133">Transmembrane helix</keyword>
<dbReference type="OrthoDB" id="10251242at2759"/>
<name>A0A813FV42_POLGL</name>
<evidence type="ECO:0008006" key="5">
    <source>
        <dbReference type="Google" id="ProtNLM"/>
    </source>
</evidence>
<sequence>MMTASWDRSSVAEEHLRLLMARSETLRLPEPVAGGFGCLGPGPLPESGFGRVNPGFRAYLDRRYHKVVLLVDFIASVGAVGAAAVVEACESFASGSARQWLKVAGDVKADLIDRCLEARRSTDMSVVAEFGAFVGYSCVRMAWRGGPGTRVISMESDAVHVLVARHIAIIARQSFAAEVVPGMAHDVVARLPEEWGCGGTGFAFMDHRGTRFHAELRQLEQLRAMGPGSRLLADNTLKPGAPEFLWNLLHCTPTVPHAGFLSWSVPEFLTDSCEDWMTAADCRP</sequence>
<reference evidence="2" key="1">
    <citation type="submission" date="2021-02" db="EMBL/GenBank/DDBJ databases">
        <authorList>
            <person name="Dougan E. K."/>
            <person name="Rhodes N."/>
            <person name="Thang M."/>
            <person name="Chan C."/>
        </authorList>
    </citation>
    <scope>NUCLEOTIDE SEQUENCE</scope>
</reference>
<feature type="transmembrane region" description="Helical" evidence="1">
    <location>
        <begin position="67"/>
        <end position="86"/>
    </location>
</feature>
<accession>A0A813FV42</accession>
<proteinExistence type="predicted"/>
<dbReference type="PANTHER" id="PTHR43836:SF2">
    <property type="entry name" value="CATECHOL O-METHYLTRANSFERASE 1-RELATED"/>
    <property type="match status" value="1"/>
</dbReference>
<keyword evidence="4" id="KW-1185">Reference proteome</keyword>
<evidence type="ECO:0000313" key="2">
    <source>
        <dbReference type="EMBL" id="CAE8616107.1"/>
    </source>
</evidence>